<protein>
    <submittedName>
        <fullName evidence="1">Uncharacterized protein</fullName>
    </submittedName>
</protein>
<name>F3QR77_9BACT</name>
<comment type="caution">
    <text evidence="1">The sequence shown here is derived from an EMBL/GenBank/DDBJ whole genome shotgun (WGS) entry which is preliminary data.</text>
</comment>
<proteinExistence type="predicted"/>
<dbReference type="HOGENOM" id="CLU_2383532_0_0_10"/>
<keyword evidence="2" id="KW-1185">Reference proteome</keyword>
<organism evidence="1 2">
    <name type="scientific">Paraprevotella xylaniphila YIT 11841</name>
    <dbReference type="NCBI Taxonomy" id="762982"/>
    <lineage>
        <taxon>Bacteria</taxon>
        <taxon>Pseudomonadati</taxon>
        <taxon>Bacteroidota</taxon>
        <taxon>Bacteroidia</taxon>
        <taxon>Bacteroidales</taxon>
        <taxon>Prevotellaceae</taxon>
        <taxon>Paraprevotella</taxon>
    </lineage>
</organism>
<evidence type="ECO:0000313" key="2">
    <source>
        <dbReference type="Proteomes" id="UP000005546"/>
    </source>
</evidence>
<reference evidence="1 2" key="1">
    <citation type="submission" date="2011-02" db="EMBL/GenBank/DDBJ databases">
        <authorList>
            <person name="Weinstock G."/>
            <person name="Sodergren E."/>
            <person name="Clifton S."/>
            <person name="Fulton L."/>
            <person name="Fulton B."/>
            <person name="Courtney L."/>
            <person name="Fronick C."/>
            <person name="Harrison M."/>
            <person name="Strong C."/>
            <person name="Farmer C."/>
            <person name="Delahaunty K."/>
            <person name="Markovic C."/>
            <person name="Hall O."/>
            <person name="Minx P."/>
            <person name="Tomlinson C."/>
            <person name="Mitreva M."/>
            <person name="Hou S."/>
            <person name="Chen J."/>
            <person name="Wollam A."/>
            <person name="Pepin K.H."/>
            <person name="Johnson M."/>
            <person name="Bhonagiri V."/>
            <person name="Zhang X."/>
            <person name="Suruliraj S."/>
            <person name="Warren W."/>
            <person name="Chinwalla A."/>
            <person name="Mardis E.R."/>
            <person name="Wilson R.K."/>
        </authorList>
    </citation>
    <scope>NUCLEOTIDE SEQUENCE [LARGE SCALE GENOMIC DNA]</scope>
    <source>
        <strain evidence="1 2">YIT 11841</strain>
    </source>
</reference>
<dbReference type="Proteomes" id="UP000005546">
    <property type="component" value="Unassembled WGS sequence"/>
</dbReference>
<dbReference type="EMBL" id="AFBR01000020">
    <property type="protein sequence ID" value="EGG56331.1"/>
    <property type="molecule type" value="Genomic_DNA"/>
</dbReference>
<sequence>MRNPVFRFQNDRKTGFDEASKSSFPLRLGGSKGSFEYIFLQIRLDFHVCSVKWGINLSQTKNRSTEKTLFLSACYVKGFLMSAENRPESVEKRC</sequence>
<dbReference type="STRING" id="762982.HMPREF9442_00676"/>
<evidence type="ECO:0000313" key="1">
    <source>
        <dbReference type="EMBL" id="EGG56331.1"/>
    </source>
</evidence>
<accession>F3QR77</accession>
<dbReference type="AlphaFoldDB" id="F3QR77"/>
<gene>
    <name evidence="1" type="ORF">HMPREF9442_00676</name>
</gene>